<dbReference type="Proteomes" id="UP001237642">
    <property type="component" value="Unassembled WGS sequence"/>
</dbReference>
<evidence type="ECO:0000313" key="2">
    <source>
        <dbReference type="Proteomes" id="UP001237642"/>
    </source>
</evidence>
<dbReference type="AlphaFoldDB" id="A0AAD8IQY5"/>
<evidence type="ECO:0000313" key="1">
    <source>
        <dbReference type="EMBL" id="KAK1388435.1"/>
    </source>
</evidence>
<keyword evidence="2" id="KW-1185">Reference proteome</keyword>
<accession>A0AAD8IQY5</accession>
<comment type="caution">
    <text evidence="1">The sequence shown here is derived from an EMBL/GenBank/DDBJ whole genome shotgun (WGS) entry which is preliminary data.</text>
</comment>
<reference evidence="1" key="1">
    <citation type="submission" date="2023-02" db="EMBL/GenBank/DDBJ databases">
        <title>Genome of toxic invasive species Heracleum sosnowskyi carries increased number of genes despite the absence of recent whole-genome duplications.</title>
        <authorList>
            <person name="Schelkunov M."/>
            <person name="Shtratnikova V."/>
            <person name="Makarenko M."/>
            <person name="Klepikova A."/>
            <person name="Omelchenko D."/>
            <person name="Novikova G."/>
            <person name="Obukhova E."/>
            <person name="Bogdanov V."/>
            <person name="Penin A."/>
            <person name="Logacheva M."/>
        </authorList>
    </citation>
    <scope>NUCLEOTIDE SEQUENCE</scope>
    <source>
        <strain evidence="1">Hsosn_3</strain>
        <tissue evidence="1">Leaf</tissue>
    </source>
</reference>
<gene>
    <name evidence="1" type="ORF">POM88_016613</name>
</gene>
<reference evidence="1" key="2">
    <citation type="submission" date="2023-05" db="EMBL/GenBank/DDBJ databases">
        <authorList>
            <person name="Schelkunov M.I."/>
        </authorList>
    </citation>
    <scope>NUCLEOTIDE SEQUENCE</scope>
    <source>
        <strain evidence="1">Hsosn_3</strain>
        <tissue evidence="1">Leaf</tissue>
    </source>
</reference>
<dbReference type="EMBL" id="JAUIZM010000004">
    <property type="protein sequence ID" value="KAK1388435.1"/>
    <property type="molecule type" value="Genomic_DNA"/>
</dbReference>
<organism evidence="1 2">
    <name type="scientific">Heracleum sosnowskyi</name>
    <dbReference type="NCBI Taxonomy" id="360622"/>
    <lineage>
        <taxon>Eukaryota</taxon>
        <taxon>Viridiplantae</taxon>
        <taxon>Streptophyta</taxon>
        <taxon>Embryophyta</taxon>
        <taxon>Tracheophyta</taxon>
        <taxon>Spermatophyta</taxon>
        <taxon>Magnoliopsida</taxon>
        <taxon>eudicotyledons</taxon>
        <taxon>Gunneridae</taxon>
        <taxon>Pentapetalae</taxon>
        <taxon>asterids</taxon>
        <taxon>campanulids</taxon>
        <taxon>Apiales</taxon>
        <taxon>Apiaceae</taxon>
        <taxon>Apioideae</taxon>
        <taxon>apioid superclade</taxon>
        <taxon>Tordylieae</taxon>
        <taxon>Tordyliinae</taxon>
        <taxon>Heracleum</taxon>
    </lineage>
</organism>
<proteinExistence type="predicted"/>
<name>A0AAD8IQY5_9APIA</name>
<protein>
    <submittedName>
        <fullName evidence="1">Uncharacterized protein</fullName>
    </submittedName>
</protein>
<sequence>MLTNSNLYLHSTHVTTTIHSHDRDYKLFRRRRLKQPHRKTLLTVRNQLSNQSPFDYLVSHINSLDLTAPALEVANDVNEKLVKEDKHYVRIREVERDVDEVRVVYQRKCV</sequence>